<evidence type="ECO:0000313" key="2">
    <source>
        <dbReference type="EMBL" id="MTK22757.1"/>
    </source>
</evidence>
<gene>
    <name evidence="3" type="ORF">GMA64_10840</name>
    <name evidence="2" type="ORF">GMA92_15275</name>
</gene>
<evidence type="ECO:0000313" key="4">
    <source>
        <dbReference type="Proteomes" id="UP000487649"/>
    </source>
</evidence>
<name>A0A6I3NG54_9FIRM</name>
<protein>
    <submittedName>
        <fullName evidence="3">Uncharacterized protein</fullName>
    </submittedName>
</protein>
<dbReference type="AlphaFoldDB" id="A0A6I3NG54"/>
<accession>A0A6I3NG54</accession>
<dbReference type="RefSeq" id="WP_006783403.1">
    <property type="nucleotide sequence ID" value="NZ_CAJJOK010000042.1"/>
</dbReference>
<keyword evidence="1" id="KW-0812">Transmembrane</keyword>
<keyword evidence="1" id="KW-0472">Membrane</keyword>
<dbReference type="EMBL" id="WMQE01000056">
    <property type="protein sequence ID" value="MTK22757.1"/>
    <property type="molecule type" value="Genomic_DNA"/>
</dbReference>
<reference evidence="3 4" key="1">
    <citation type="journal article" date="2019" name="Nat. Med.">
        <title>A library of human gut bacterial isolates paired with longitudinal multiomics data enables mechanistic microbiome research.</title>
        <authorList>
            <person name="Poyet M."/>
            <person name="Groussin M."/>
            <person name="Gibbons S.M."/>
            <person name="Avila-Pacheco J."/>
            <person name="Jiang X."/>
            <person name="Kearney S.M."/>
            <person name="Perrotta A.R."/>
            <person name="Berdy B."/>
            <person name="Zhao S."/>
            <person name="Lieberman T.D."/>
            <person name="Swanson P.K."/>
            <person name="Smith M."/>
            <person name="Roesemann S."/>
            <person name="Alexander J.E."/>
            <person name="Rich S.A."/>
            <person name="Livny J."/>
            <person name="Vlamakis H."/>
            <person name="Clish C."/>
            <person name="Bullock K."/>
            <person name="Deik A."/>
            <person name="Scott J."/>
            <person name="Pierce K.A."/>
            <person name="Xavier R.J."/>
            <person name="Alm E.J."/>
        </authorList>
    </citation>
    <scope>NUCLEOTIDE SEQUENCE</scope>
    <source>
        <strain evidence="3">BIOML-A179</strain>
        <strain evidence="2 4">BIOML-A198</strain>
    </source>
</reference>
<dbReference type="Proteomes" id="UP000487649">
    <property type="component" value="Unassembled WGS sequence"/>
</dbReference>
<evidence type="ECO:0000256" key="1">
    <source>
        <dbReference type="SAM" id="Phobius"/>
    </source>
</evidence>
<feature type="transmembrane region" description="Helical" evidence="1">
    <location>
        <begin position="22"/>
        <end position="40"/>
    </location>
</feature>
<dbReference type="EMBL" id="WMQV01000029">
    <property type="protein sequence ID" value="MTL95026.1"/>
    <property type="molecule type" value="Genomic_DNA"/>
</dbReference>
<comment type="caution">
    <text evidence="3">The sequence shown here is derived from an EMBL/GenBank/DDBJ whole genome shotgun (WGS) entry which is preliminary data.</text>
</comment>
<organism evidence="3">
    <name type="scientific">Turicibacter sanguinis</name>
    <dbReference type="NCBI Taxonomy" id="154288"/>
    <lineage>
        <taxon>Bacteria</taxon>
        <taxon>Bacillati</taxon>
        <taxon>Bacillota</taxon>
        <taxon>Erysipelotrichia</taxon>
        <taxon>Erysipelotrichales</taxon>
        <taxon>Turicibacteraceae</taxon>
        <taxon>Turicibacter</taxon>
    </lineage>
</organism>
<proteinExistence type="predicted"/>
<keyword evidence="1" id="KW-1133">Transmembrane helix</keyword>
<sequence length="214" mass="24337">MKENSNVKLNTNDMMDLAIETGMQLIPIVGGSLATIYFGIKQTKEFKRIEQFYTELANDLQKQSERIVNLETQYQNGLVSLIEQLNNKVEKEHQYHKVQLYKTYMKNLLFNPITEQNYDQRKTFLDVLESLTFLELEILVFLYDNQGMGPIAVKSFGKSGVSQYALVGGVSKLKMNGLVSAVTNNIVFGGDNSLEEMVSVTDYGLEFINFCIVE</sequence>
<evidence type="ECO:0000313" key="3">
    <source>
        <dbReference type="EMBL" id="MTL95026.1"/>
    </source>
</evidence>